<name>A0A5J9V4T4_9POAL</name>
<protein>
    <recommendedName>
        <fullName evidence="4">RPM1 interacting protein 13</fullName>
    </recommendedName>
</protein>
<dbReference type="Proteomes" id="UP000324897">
    <property type="component" value="Chromosome 1"/>
</dbReference>
<dbReference type="Gramene" id="TVU30427">
    <property type="protein sequence ID" value="TVU30427"/>
    <property type="gene ID" value="EJB05_22051"/>
</dbReference>
<sequence>MAPGGGGVVEISSDEEDVPAGNKLPVDPFGWASGLFDVDGQDDAARDDFDDLMVMSEWSSPPVLQKTTKPDDLVVMNELSSPAVHQKKVKPGGRHDEENNDGFNDLTDDDDCVVLDGDPDKAVTVGEEEGSAGDSSSDELQIVAEKGQLACRDFPHSRHLCSNFPFKSTSHVKYCNMCHCFVCDAPAPCKLWGDGRSVADHCHATDKEGQWKELRQAYKCNSLPASGPGKHQSAACSTMMSPRQQNMQCQFAVPQSIPSLASNMGHHSLSNQSPLPFGVSHNQQRNPSVRVSLCVAGTVSTPRAGRGTGNPHIPQNTHSHAIFKRVGSFPPVRTTTNANRFGSAGTPDNSLMHQALPNVSRPDQVAITNAFTATAQNSAPMRSFSAPIAFQAQQGQPAAYGQVAPNGMNVTGPQFSRCASLTAQRTQCVEEPVIDVSTKSWEDILARVASDLGVPDYNISTAESQHVAANSESVHSTASQGLGLQHEPVESMDSLTSSHVHDVLNNTTGGNVQADGPPQTTESMHHLDCQSSLVPNEAHVNNFASGPADDLAIEAARQLEISALESNIMFEFGDGEEMFLVQFVDSMLSWVLLPSLADGPYIRGACVKGMLEV</sequence>
<dbReference type="EMBL" id="RWGY01000011">
    <property type="protein sequence ID" value="TVU30427.1"/>
    <property type="molecule type" value="Genomic_DNA"/>
</dbReference>
<feature type="region of interest" description="Disordered" evidence="1">
    <location>
        <begin position="84"/>
        <end position="110"/>
    </location>
</feature>
<dbReference type="PANTHER" id="PTHR33443:SF38">
    <property type="entry name" value="EXPRESSED PROTEIN"/>
    <property type="match status" value="1"/>
</dbReference>
<evidence type="ECO:0000313" key="2">
    <source>
        <dbReference type="EMBL" id="TVU30427.1"/>
    </source>
</evidence>
<dbReference type="OrthoDB" id="266020at2759"/>
<gene>
    <name evidence="2" type="ORF">EJB05_22051</name>
</gene>
<feature type="region of interest" description="Disordered" evidence="1">
    <location>
        <begin position="1"/>
        <end position="44"/>
    </location>
</feature>
<feature type="region of interest" description="Disordered" evidence="1">
    <location>
        <begin position="505"/>
        <end position="524"/>
    </location>
</feature>
<evidence type="ECO:0000313" key="3">
    <source>
        <dbReference type="Proteomes" id="UP000324897"/>
    </source>
</evidence>
<evidence type="ECO:0000256" key="1">
    <source>
        <dbReference type="SAM" id="MobiDB-lite"/>
    </source>
</evidence>
<evidence type="ECO:0008006" key="4">
    <source>
        <dbReference type="Google" id="ProtNLM"/>
    </source>
</evidence>
<proteinExistence type="predicted"/>
<dbReference type="PANTHER" id="PTHR33443">
    <property type="entry name" value="ZGC:112980"/>
    <property type="match status" value="1"/>
</dbReference>
<dbReference type="AlphaFoldDB" id="A0A5J9V4T4"/>
<keyword evidence="3" id="KW-1185">Reference proteome</keyword>
<organism evidence="2 3">
    <name type="scientific">Eragrostis curvula</name>
    <name type="common">weeping love grass</name>
    <dbReference type="NCBI Taxonomy" id="38414"/>
    <lineage>
        <taxon>Eukaryota</taxon>
        <taxon>Viridiplantae</taxon>
        <taxon>Streptophyta</taxon>
        <taxon>Embryophyta</taxon>
        <taxon>Tracheophyta</taxon>
        <taxon>Spermatophyta</taxon>
        <taxon>Magnoliopsida</taxon>
        <taxon>Liliopsida</taxon>
        <taxon>Poales</taxon>
        <taxon>Poaceae</taxon>
        <taxon>PACMAD clade</taxon>
        <taxon>Chloridoideae</taxon>
        <taxon>Eragrostideae</taxon>
        <taxon>Eragrostidinae</taxon>
        <taxon>Eragrostis</taxon>
    </lineage>
</organism>
<reference evidence="2 3" key="1">
    <citation type="journal article" date="2019" name="Sci. Rep.">
        <title>A high-quality genome of Eragrostis curvula grass provides insights into Poaceae evolution and supports new strategies to enhance forage quality.</title>
        <authorList>
            <person name="Carballo J."/>
            <person name="Santos B.A.C.M."/>
            <person name="Zappacosta D."/>
            <person name="Garbus I."/>
            <person name="Selva J.P."/>
            <person name="Gallo C.A."/>
            <person name="Diaz A."/>
            <person name="Albertini E."/>
            <person name="Caccamo M."/>
            <person name="Echenique V."/>
        </authorList>
    </citation>
    <scope>NUCLEOTIDE SEQUENCE [LARGE SCALE GENOMIC DNA]</scope>
    <source>
        <strain evidence="3">cv. Victoria</strain>
        <tissue evidence="2">Leaf</tissue>
    </source>
</reference>
<accession>A0A5J9V4T4</accession>
<dbReference type="InterPro" id="IPR053234">
    <property type="entry name" value="RPM1_Interactor"/>
</dbReference>
<feature type="region of interest" description="Disordered" evidence="1">
    <location>
        <begin position="119"/>
        <end position="138"/>
    </location>
</feature>
<comment type="caution">
    <text evidence="2">The sequence shown here is derived from an EMBL/GenBank/DDBJ whole genome shotgun (WGS) entry which is preliminary data.</text>
</comment>